<evidence type="ECO:0000313" key="2">
    <source>
        <dbReference type="Proteomes" id="UP001177021"/>
    </source>
</evidence>
<gene>
    <name evidence="1" type="ORF">MILVUS5_LOCUS22533</name>
</gene>
<evidence type="ECO:0000313" key="1">
    <source>
        <dbReference type="EMBL" id="CAJ2655624.1"/>
    </source>
</evidence>
<dbReference type="EMBL" id="CASHSV030000206">
    <property type="protein sequence ID" value="CAJ2655624.1"/>
    <property type="molecule type" value="Genomic_DNA"/>
</dbReference>
<protein>
    <submittedName>
        <fullName evidence="1">Uncharacterized protein</fullName>
    </submittedName>
</protein>
<accession>A0ACB0KE91</accession>
<sequence>MQSRLASWKNRLLNKPGRIALASSVLSSIPTYYMQIAWLPQSICDSIDQVTRNFIWRDANNKGIHLVSWKKIACPKKLGGLGLRSARDANTCLLGKLVWDILQSKDKLWVNIFSHRYDAGVKILHAIDHQGSSSTWSAIIRAKTVLREGFTWRAGSGSSSFWFCPWTVLGCFSKLVPYIDIHDLQLTVKDVISSNNPHSQILYTNLPHMALDIINNTHTIFNDQIEDAFIWSNNKNGVYTAKSGYDWILSRTEQVQPSPHTWSWIWKLKVPEKIKFLIWLAYHDSVPTLMLLHHRNMALSSTCPRCGHHQESFLHCVRDCNFSRSIWLSMGFTTDNFFTSTSTHDWLKEGCFSPQSRSFSAGLWWIWRHRNLMCLSNETWSYVRLSFNIHNMVETLKASFPSTDNNATTDRFVKWNNNNFSGIILNADGSCSGTPARAGFGCVIRNNNGLYLAGASGFISGSADILLAELSAIFHGLKLAKDLGFNQLSCYTDSLTCINLIQGTSSSYHVYAVLIQNIKDILLQGTISLCHTLREGNQCADFLAKLGASSNDEFLIHTSPPAGLLNYLNADATGTLFMRE</sequence>
<reference evidence="1" key="1">
    <citation type="submission" date="2023-10" db="EMBL/GenBank/DDBJ databases">
        <authorList>
            <person name="Rodriguez Cubillos JULIANA M."/>
            <person name="De Vega J."/>
        </authorList>
    </citation>
    <scope>NUCLEOTIDE SEQUENCE</scope>
</reference>
<comment type="caution">
    <text evidence="1">The sequence shown here is derived from an EMBL/GenBank/DDBJ whole genome shotgun (WGS) entry which is preliminary data.</text>
</comment>
<organism evidence="1 2">
    <name type="scientific">Trifolium pratense</name>
    <name type="common">Red clover</name>
    <dbReference type="NCBI Taxonomy" id="57577"/>
    <lineage>
        <taxon>Eukaryota</taxon>
        <taxon>Viridiplantae</taxon>
        <taxon>Streptophyta</taxon>
        <taxon>Embryophyta</taxon>
        <taxon>Tracheophyta</taxon>
        <taxon>Spermatophyta</taxon>
        <taxon>Magnoliopsida</taxon>
        <taxon>eudicotyledons</taxon>
        <taxon>Gunneridae</taxon>
        <taxon>Pentapetalae</taxon>
        <taxon>rosids</taxon>
        <taxon>fabids</taxon>
        <taxon>Fabales</taxon>
        <taxon>Fabaceae</taxon>
        <taxon>Papilionoideae</taxon>
        <taxon>50 kb inversion clade</taxon>
        <taxon>NPAAA clade</taxon>
        <taxon>Hologalegina</taxon>
        <taxon>IRL clade</taxon>
        <taxon>Trifolieae</taxon>
        <taxon>Trifolium</taxon>
    </lineage>
</organism>
<keyword evidence="2" id="KW-1185">Reference proteome</keyword>
<name>A0ACB0KE91_TRIPR</name>
<proteinExistence type="predicted"/>
<dbReference type="Proteomes" id="UP001177021">
    <property type="component" value="Unassembled WGS sequence"/>
</dbReference>